<comment type="similarity">
    <text evidence="1">Belongs to the UPF0065 (bug) family.</text>
</comment>
<dbReference type="PANTHER" id="PTHR42928">
    <property type="entry name" value="TRICARBOXYLATE-BINDING PROTEIN"/>
    <property type="match status" value="1"/>
</dbReference>
<reference evidence="2 3" key="1">
    <citation type="submission" date="2020-05" db="EMBL/GenBank/DDBJ databases">
        <title>Aquincola sp. isolate from soil.</title>
        <authorList>
            <person name="Han J."/>
            <person name="Kim D.-U."/>
        </authorList>
    </citation>
    <scope>NUCLEOTIDE SEQUENCE [LARGE SCALE GENOMIC DNA]</scope>
    <source>
        <strain evidence="2 3">S2</strain>
    </source>
</reference>
<dbReference type="PANTHER" id="PTHR42928:SF5">
    <property type="entry name" value="BLR1237 PROTEIN"/>
    <property type="match status" value="1"/>
</dbReference>
<protein>
    <submittedName>
        <fullName evidence="2">Tripartite tricarboxylate transporter substrate binding protein</fullName>
    </submittedName>
</protein>
<dbReference type="SUPFAM" id="SSF53850">
    <property type="entry name" value="Periplasmic binding protein-like II"/>
    <property type="match status" value="1"/>
</dbReference>
<dbReference type="Gene3D" id="3.40.190.150">
    <property type="entry name" value="Bordetella uptake gene, domain 1"/>
    <property type="match status" value="1"/>
</dbReference>
<dbReference type="PIRSF" id="PIRSF017082">
    <property type="entry name" value="YflP"/>
    <property type="match status" value="1"/>
</dbReference>
<dbReference type="EMBL" id="JABRWJ010000008">
    <property type="protein sequence ID" value="NRF70415.1"/>
    <property type="molecule type" value="Genomic_DNA"/>
</dbReference>
<accession>A0ABX2EP39</accession>
<dbReference type="InterPro" id="IPR005064">
    <property type="entry name" value="BUG"/>
</dbReference>
<sequence>MQRRTLIQAAGVAAASLSTPRLLAQAWPNGPVRIVVGFPPGGGTDALARVLSAKLSELWKQQVLVETKAGVAGVLAAEYTAQQPSDGSTLMMAHINSHALAASLQPKLRYNIERDFTPIVLVGVTPNLLIANPNQPKTLPEIVALCKANPGGVSFGSAGLGSAQHLALELFKQQAKVDALHVPYKGSGPLLTDLMGGQIQYCFETMTAATPHVKSGKVIAIAQTRTKRAKGHPTVPTMQELGYEGFEATTWYGLAGPGKLPAAIADKVNADVNTVLAMPDVQEKLDTYGAEDGGGTREKFREFIASETAKWARVVKAGNVKVES</sequence>
<dbReference type="CDD" id="cd13578">
    <property type="entry name" value="PBP2_Bug27"/>
    <property type="match status" value="1"/>
</dbReference>
<dbReference type="Proteomes" id="UP000737171">
    <property type="component" value="Unassembled WGS sequence"/>
</dbReference>
<evidence type="ECO:0000313" key="2">
    <source>
        <dbReference type="EMBL" id="NRF70415.1"/>
    </source>
</evidence>
<dbReference type="Pfam" id="PF03401">
    <property type="entry name" value="TctC"/>
    <property type="match status" value="1"/>
</dbReference>
<keyword evidence="3" id="KW-1185">Reference proteome</keyword>
<evidence type="ECO:0000256" key="1">
    <source>
        <dbReference type="ARBA" id="ARBA00006987"/>
    </source>
</evidence>
<comment type="caution">
    <text evidence="2">The sequence shown here is derived from an EMBL/GenBank/DDBJ whole genome shotgun (WGS) entry which is preliminary data.</text>
</comment>
<dbReference type="InterPro" id="IPR042100">
    <property type="entry name" value="Bug_dom1"/>
</dbReference>
<dbReference type="RefSeq" id="WP_173129412.1">
    <property type="nucleotide sequence ID" value="NZ_JABRWJ010000008.1"/>
</dbReference>
<gene>
    <name evidence="2" type="ORF">HLB44_25750</name>
</gene>
<dbReference type="Gene3D" id="3.40.190.10">
    <property type="entry name" value="Periplasmic binding protein-like II"/>
    <property type="match status" value="1"/>
</dbReference>
<evidence type="ECO:0000313" key="3">
    <source>
        <dbReference type="Proteomes" id="UP000737171"/>
    </source>
</evidence>
<organism evidence="2 3">
    <name type="scientific">Pseudaquabacterium terrae</name>
    <dbReference type="NCBI Taxonomy" id="2732868"/>
    <lineage>
        <taxon>Bacteria</taxon>
        <taxon>Pseudomonadati</taxon>
        <taxon>Pseudomonadota</taxon>
        <taxon>Betaproteobacteria</taxon>
        <taxon>Burkholderiales</taxon>
        <taxon>Sphaerotilaceae</taxon>
        <taxon>Pseudaquabacterium</taxon>
    </lineage>
</organism>
<proteinExistence type="inferred from homology"/>
<name>A0ABX2EP39_9BURK</name>